<evidence type="ECO:0000313" key="1">
    <source>
        <dbReference type="EMBL" id="TYS79731.1"/>
    </source>
</evidence>
<comment type="caution">
    <text evidence="1">The sequence shown here is derived from an EMBL/GenBank/DDBJ whole genome shotgun (WGS) entry which is preliminary data.</text>
</comment>
<name>A0A5D4TXK5_9BACI</name>
<dbReference type="RefSeq" id="WP_148991531.1">
    <property type="nucleotide sequence ID" value="NZ_VTEW01000006.1"/>
</dbReference>
<protein>
    <submittedName>
        <fullName evidence="1">Uncharacterized protein</fullName>
    </submittedName>
</protein>
<accession>A0A5D4TXK5</accession>
<dbReference type="OrthoDB" id="2878044at2"/>
<dbReference type="EMBL" id="VTEW01000006">
    <property type="protein sequence ID" value="TYS79731.1"/>
    <property type="molecule type" value="Genomic_DNA"/>
</dbReference>
<reference evidence="1 2" key="1">
    <citation type="submission" date="2019-08" db="EMBL/GenBank/DDBJ databases">
        <title>Bacillus genomes from the desert of Cuatro Cienegas, Coahuila.</title>
        <authorList>
            <person name="Olmedo-Alvarez G."/>
        </authorList>
    </citation>
    <scope>NUCLEOTIDE SEQUENCE [LARGE SCALE GENOMIC DNA]</scope>
    <source>
        <strain evidence="1 2">CH451a_14T</strain>
    </source>
</reference>
<proteinExistence type="predicted"/>
<sequence length="185" mass="21423">MKKWLYLLLTLVVLLAGFAGYHISQYDIENRKEDIRTNLNFWLSRGSENMETEIISVTQIDGTNSSIVLYKIHRESIGYALLRKGWNGKFKIENSIYGSNIASYHVIETNQGKYGIVTGKNPDLKIERISAELLYENFEFMIDVSGQETFVMYEKLPEELEEPFPADLMYFDQEGSVIEVKELEN</sequence>
<evidence type="ECO:0000313" key="2">
    <source>
        <dbReference type="Proteomes" id="UP000325054"/>
    </source>
</evidence>
<dbReference type="Proteomes" id="UP000325054">
    <property type="component" value="Unassembled WGS sequence"/>
</dbReference>
<gene>
    <name evidence="1" type="ORF">FZC80_08790</name>
</gene>
<dbReference type="AlphaFoldDB" id="A0A5D4TXK5"/>
<organism evidence="1 2">
    <name type="scientific">Rossellomorea aquimaris</name>
    <dbReference type="NCBI Taxonomy" id="189382"/>
    <lineage>
        <taxon>Bacteria</taxon>
        <taxon>Bacillati</taxon>
        <taxon>Bacillota</taxon>
        <taxon>Bacilli</taxon>
        <taxon>Bacillales</taxon>
        <taxon>Bacillaceae</taxon>
        <taxon>Rossellomorea</taxon>
    </lineage>
</organism>